<keyword evidence="3" id="KW-0998">Cell outer membrane</keyword>
<name>A0A328ARN1_9CAUL</name>
<evidence type="ECO:0000313" key="7">
    <source>
        <dbReference type="EMBL" id="RAK57703.1"/>
    </source>
</evidence>
<gene>
    <name evidence="7" type="ORF">DJ018_07205</name>
</gene>
<dbReference type="PROSITE" id="PS51257">
    <property type="entry name" value="PROKAR_LIPOPROTEIN"/>
    <property type="match status" value="1"/>
</dbReference>
<dbReference type="PRINTS" id="PR01021">
    <property type="entry name" value="OMPADOMAIN"/>
</dbReference>
<dbReference type="OrthoDB" id="7630357at2"/>
<organism evidence="7 8">
    <name type="scientific">Phenylobacterium deserti</name>
    <dbReference type="NCBI Taxonomy" id="1914756"/>
    <lineage>
        <taxon>Bacteria</taxon>
        <taxon>Pseudomonadati</taxon>
        <taxon>Pseudomonadota</taxon>
        <taxon>Alphaproteobacteria</taxon>
        <taxon>Caulobacterales</taxon>
        <taxon>Caulobacteraceae</taxon>
        <taxon>Phenylobacterium</taxon>
    </lineage>
</organism>
<sequence length="150" mass="15576">MRRSANLILLTAGLAVTLAGCSTVQNARERLVRAPVRCVDQTVQIYFEPDAAELTSEGRAVIKAASEGAAGCEVRSVEVVGLTDATGAPQANLELSRRRAQSVTAALAASGLPAAEFRVAAVGDAGAVTADGRAAPLRRRADVILRLQPR</sequence>
<evidence type="ECO:0000256" key="5">
    <source>
        <dbReference type="SAM" id="SignalP"/>
    </source>
</evidence>
<keyword evidence="8" id="KW-1185">Reference proteome</keyword>
<dbReference type="RefSeq" id="WP_111514154.1">
    <property type="nucleotide sequence ID" value="NZ_QFYR01000001.1"/>
</dbReference>
<dbReference type="EMBL" id="QFYR01000001">
    <property type="protein sequence ID" value="RAK57703.1"/>
    <property type="molecule type" value="Genomic_DNA"/>
</dbReference>
<dbReference type="PANTHER" id="PTHR30329:SF21">
    <property type="entry name" value="LIPOPROTEIN YIAD-RELATED"/>
    <property type="match status" value="1"/>
</dbReference>
<dbReference type="InterPro" id="IPR050330">
    <property type="entry name" value="Bact_OuterMem_StrucFunc"/>
</dbReference>
<dbReference type="InterPro" id="IPR006664">
    <property type="entry name" value="OMP_bac"/>
</dbReference>
<evidence type="ECO:0000256" key="2">
    <source>
        <dbReference type="ARBA" id="ARBA00023136"/>
    </source>
</evidence>
<feature type="chain" id="PRO_5016453074" evidence="5">
    <location>
        <begin position="28"/>
        <end position="150"/>
    </location>
</feature>
<proteinExistence type="predicted"/>
<dbReference type="Proteomes" id="UP000249725">
    <property type="component" value="Unassembled WGS sequence"/>
</dbReference>
<dbReference type="Gene3D" id="3.30.1330.60">
    <property type="entry name" value="OmpA-like domain"/>
    <property type="match status" value="1"/>
</dbReference>
<feature type="domain" description="OmpA-like" evidence="6">
    <location>
        <begin position="34"/>
        <end position="149"/>
    </location>
</feature>
<dbReference type="PROSITE" id="PS51123">
    <property type="entry name" value="OMPA_2"/>
    <property type="match status" value="1"/>
</dbReference>
<dbReference type="CDD" id="cd07185">
    <property type="entry name" value="OmpA_C-like"/>
    <property type="match status" value="1"/>
</dbReference>
<accession>A0A328ARN1</accession>
<reference evidence="8" key="1">
    <citation type="submission" date="2018-05" db="EMBL/GenBank/DDBJ databases">
        <authorList>
            <person name="Li X."/>
        </authorList>
    </citation>
    <scope>NUCLEOTIDE SEQUENCE [LARGE SCALE GENOMIC DNA]</scope>
    <source>
        <strain evidence="8">YIM 73061</strain>
    </source>
</reference>
<evidence type="ECO:0000256" key="4">
    <source>
        <dbReference type="PROSITE-ProRule" id="PRU00473"/>
    </source>
</evidence>
<protein>
    <submittedName>
        <fullName evidence="7">OmpA family protein</fullName>
    </submittedName>
</protein>
<comment type="caution">
    <text evidence="7">The sequence shown here is derived from an EMBL/GenBank/DDBJ whole genome shotgun (WGS) entry which is preliminary data.</text>
</comment>
<keyword evidence="5" id="KW-0732">Signal</keyword>
<dbReference type="AlphaFoldDB" id="A0A328ARN1"/>
<keyword evidence="2 4" id="KW-0472">Membrane</keyword>
<comment type="subcellular location">
    <subcellularLocation>
        <location evidence="1">Cell outer membrane</location>
    </subcellularLocation>
</comment>
<dbReference type="GO" id="GO:0009279">
    <property type="term" value="C:cell outer membrane"/>
    <property type="evidence" value="ECO:0007669"/>
    <property type="project" value="UniProtKB-SubCell"/>
</dbReference>
<dbReference type="Pfam" id="PF00691">
    <property type="entry name" value="OmpA"/>
    <property type="match status" value="1"/>
</dbReference>
<evidence type="ECO:0000313" key="8">
    <source>
        <dbReference type="Proteomes" id="UP000249725"/>
    </source>
</evidence>
<dbReference type="PANTHER" id="PTHR30329">
    <property type="entry name" value="STATOR ELEMENT OF FLAGELLAR MOTOR COMPLEX"/>
    <property type="match status" value="1"/>
</dbReference>
<evidence type="ECO:0000259" key="6">
    <source>
        <dbReference type="PROSITE" id="PS51123"/>
    </source>
</evidence>
<dbReference type="SUPFAM" id="SSF103088">
    <property type="entry name" value="OmpA-like"/>
    <property type="match status" value="1"/>
</dbReference>
<evidence type="ECO:0000256" key="3">
    <source>
        <dbReference type="ARBA" id="ARBA00023237"/>
    </source>
</evidence>
<dbReference type="InterPro" id="IPR006665">
    <property type="entry name" value="OmpA-like"/>
</dbReference>
<evidence type="ECO:0000256" key="1">
    <source>
        <dbReference type="ARBA" id="ARBA00004442"/>
    </source>
</evidence>
<feature type="signal peptide" evidence="5">
    <location>
        <begin position="1"/>
        <end position="27"/>
    </location>
</feature>
<dbReference type="InterPro" id="IPR036737">
    <property type="entry name" value="OmpA-like_sf"/>
</dbReference>